<sequence>MFERAYEAAALCVDLAIAAGSPTARTYALGASGSLRHAAQLLANEGRLGGEMDRSGFRTLIVGSSELIGDTSGWDTALRCRTIDGREVRATALWAVADPEDGVWMRVDAALANLWCRGRVEVGSESLVFLDEPGREATPTPRSTVDLGRDLIASCGGDLDRRPALAMALEVSLVSGSWCHLATGQRWFADPSTARAIVRLLGGHPVIDAATSVRLAGVVDREALLIIEELGWRHVPTPSI</sequence>
<dbReference type="AlphaFoldDB" id="A0A7Y9K1R7"/>
<gene>
    <name evidence="1" type="ORF">HD841_000948</name>
</gene>
<accession>A0A7Y9K1R7</accession>
<evidence type="ECO:0000313" key="1">
    <source>
        <dbReference type="EMBL" id="NYD89179.1"/>
    </source>
</evidence>
<name>A0A7Y9K1R7_9SPHN</name>
<dbReference type="Proteomes" id="UP000517753">
    <property type="component" value="Unassembled WGS sequence"/>
</dbReference>
<reference evidence="1 2" key="1">
    <citation type="submission" date="2020-08" db="EMBL/GenBank/DDBJ databases">
        <title>The Agave Microbiome: Exploring the role of microbial communities in plant adaptations to desert environments.</title>
        <authorList>
            <person name="Partida-Martinez L.P."/>
        </authorList>
    </citation>
    <scope>NUCLEOTIDE SEQUENCE [LARGE SCALE GENOMIC DNA]</scope>
    <source>
        <strain evidence="1 2">AS2.3</strain>
    </source>
</reference>
<comment type="caution">
    <text evidence="1">The sequence shown here is derived from an EMBL/GenBank/DDBJ whole genome shotgun (WGS) entry which is preliminary data.</text>
</comment>
<organism evidence="1 2">
    <name type="scientific">Sphingomonas melonis</name>
    <dbReference type="NCBI Taxonomy" id="152682"/>
    <lineage>
        <taxon>Bacteria</taxon>
        <taxon>Pseudomonadati</taxon>
        <taxon>Pseudomonadota</taxon>
        <taxon>Alphaproteobacteria</taxon>
        <taxon>Sphingomonadales</taxon>
        <taxon>Sphingomonadaceae</taxon>
        <taxon>Sphingomonas</taxon>
    </lineage>
</organism>
<protein>
    <submittedName>
        <fullName evidence="1">Uncharacterized protein</fullName>
    </submittedName>
</protein>
<dbReference type="RefSeq" id="WP_179507675.1">
    <property type="nucleotide sequence ID" value="NZ_JACCBY010000001.1"/>
</dbReference>
<dbReference type="EMBL" id="JACCBY010000001">
    <property type="protein sequence ID" value="NYD89179.1"/>
    <property type="molecule type" value="Genomic_DNA"/>
</dbReference>
<evidence type="ECO:0000313" key="2">
    <source>
        <dbReference type="Proteomes" id="UP000517753"/>
    </source>
</evidence>
<keyword evidence="2" id="KW-1185">Reference proteome</keyword>
<proteinExistence type="predicted"/>